<dbReference type="STRING" id="4155.A0A022RA75"/>
<dbReference type="AlphaFoldDB" id="A0A022RA75"/>
<evidence type="ECO:0000256" key="3">
    <source>
        <dbReference type="ARBA" id="ARBA00022900"/>
    </source>
</evidence>
<dbReference type="Proteomes" id="UP000030748">
    <property type="component" value="Unassembled WGS sequence"/>
</dbReference>
<evidence type="ECO:0000256" key="2">
    <source>
        <dbReference type="ARBA" id="ARBA00022690"/>
    </source>
</evidence>
<dbReference type="eggNOG" id="ENOG502SADF">
    <property type="taxonomic scope" value="Eukaryota"/>
</dbReference>
<dbReference type="EMBL" id="KI630555">
    <property type="protein sequence ID" value="EYU37247.1"/>
    <property type="molecule type" value="Genomic_DNA"/>
</dbReference>
<dbReference type="Pfam" id="PF00280">
    <property type="entry name" value="potato_inhibit"/>
    <property type="match status" value="1"/>
</dbReference>
<dbReference type="PhylomeDB" id="A0A022RA75"/>
<proteinExistence type="inferred from homology"/>
<reference evidence="4 5" key="1">
    <citation type="journal article" date="2013" name="Proc. Natl. Acad. Sci. U.S.A.">
        <title>Fine-scale variation in meiotic recombination in Mimulus inferred from population shotgun sequencing.</title>
        <authorList>
            <person name="Hellsten U."/>
            <person name="Wright K.M."/>
            <person name="Jenkins J."/>
            <person name="Shu S."/>
            <person name="Yuan Y."/>
            <person name="Wessler S.R."/>
            <person name="Schmutz J."/>
            <person name="Willis J.H."/>
            <person name="Rokhsar D.S."/>
        </authorList>
    </citation>
    <scope>NUCLEOTIDE SEQUENCE [LARGE SCALE GENOMIC DNA]</scope>
    <source>
        <strain evidence="5">cv. DUN x IM62</strain>
    </source>
</reference>
<gene>
    <name evidence="4" type="ORF">MIMGU_mgv1a023781mg</name>
</gene>
<name>A0A022RA75_ERYGU</name>
<organism evidence="4 5">
    <name type="scientific">Erythranthe guttata</name>
    <name type="common">Yellow monkey flower</name>
    <name type="synonym">Mimulus guttatus</name>
    <dbReference type="NCBI Taxonomy" id="4155"/>
    <lineage>
        <taxon>Eukaryota</taxon>
        <taxon>Viridiplantae</taxon>
        <taxon>Streptophyta</taxon>
        <taxon>Embryophyta</taxon>
        <taxon>Tracheophyta</taxon>
        <taxon>Spermatophyta</taxon>
        <taxon>Magnoliopsida</taxon>
        <taxon>eudicotyledons</taxon>
        <taxon>Gunneridae</taxon>
        <taxon>Pentapetalae</taxon>
        <taxon>asterids</taxon>
        <taxon>lamiids</taxon>
        <taxon>Lamiales</taxon>
        <taxon>Phrymaceae</taxon>
        <taxon>Erythranthe</taxon>
    </lineage>
</organism>
<keyword evidence="5" id="KW-1185">Reference proteome</keyword>
<dbReference type="PANTHER" id="PTHR33091:SF50">
    <property type="entry name" value="OS06G0319900 PROTEIN"/>
    <property type="match status" value="1"/>
</dbReference>
<evidence type="ECO:0000256" key="1">
    <source>
        <dbReference type="ARBA" id="ARBA00008210"/>
    </source>
</evidence>
<protein>
    <submittedName>
        <fullName evidence="4">Uncharacterized protein</fullName>
    </submittedName>
</protein>
<accession>A0A022RA75</accession>
<dbReference type="GO" id="GO:0004867">
    <property type="term" value="F:serine-type endopeptidase inhibitor activity"/>
    <property type="evidence" value="ECO:0007669"/>
    <property type="project" value="UniProtKB-KW"/>
</dbReference>
<keyword evidence="2" id="KW-0646">Protease inhibitor</keyword>
<dbReference type="Gene3D" id="3.30.10.10">
    <property type="entry name" value="Trypsin Inhibitor V, subunit A"/>
    <property type="match status" value="1"/>
</dbReference>
<dbReference type="InterPro" id="IPR036354">
    <property type="entry name" value="Prot_inh_pot1_sf"/>
</dbReference>
<evidence type="ECO:0000313" key="5">
    <source>
        <dbReference type="Proteomes" id="UP000030748"/>
    </source>
</evidence>
<evidence type="ECO:0000313" key="4">
    <source>
        <dbReference type="EMBL" id="EYU37247.1"/>
    </source>
</evidence>
<sequence>MPYAWPRYPPCASDPCTSRECCGQNRYNTIWPNLIGVHVDEARDIIMDDNPLVNVVFVPQGGEALEIFCCNRVCIFMDENYLVRKVPVVG</sequence>
<dbReference type="SUPFAM" id="SSF54654">
    <property type="entry name" value="CI-2 family of serine protease inhibitors"/>
    <property type="match status" value="1"/>
</dbReference>
<keyword evidence="3" id="KW-0722">Serine protease inhibitor</keyword>
<dbReference type="InterPro" id="IPR000864">
    <property type="entry name" value="Prot_inh_pot1"/>
</dbReference>
<comment type="similarity">
    <text evidence="1">Belongs to the protease inhibitor I13 (potato type I serine protease inhibitor) family.</text>
</comment>
<dbReference type="PANTHER" id="PTHR33091">
    <property type="entry name" value="PROTEIN, PUTATIVE, EXPRESSED-RELATED"/>
    <property type="match status" value="1"/>
</dbReference>
<dbReference type="GO" id="GO:0009611">
    <property type="term" value="P:response to wounding"/>
    <property type="evidence" value="ECO:0007669"/>
    <property type="project" value="InterPro"/>
</dbReference>